<accession>A0A1K0IGN3</accession>
<keyword evidence="2" id="KW-0812">Transmembrane</keyword>
<feature type="transmembrane region" description="Helical" evidence="2">
    <location>
        <begin position="58"/>
        <end position="81"/>
    </location>
</feature>
<feature type="transmembrane region" description="Helical" evidence="2">
    <location>
        <begin position="27"/>
        <end position="46"/>
    </location>
</feature>
<protein>
    <recommendedName>
        <fullName evidence="4">Cation/multidrug efflux pump</fullName>
    </recommendedName>
</protein>
<feature type="compositionally biased region" description="Basic and acidic residues" evidence="1">
    <location>
        <begin position="161"/>
        <end position="176"/>
    </location>
</feature>
<feature type="compositionally biased region" description="Basic and acidic residues" evidence="1">
    <location>
        <begin position="212"/>
        <end position="225"/>
    </location>
</feature>
<evidence type="ECO:0000313" key="3">
    <source>
        <dbReference type="EMBL" id="SCU76529.1"/>
    </source>
</evidence>
<feature type="compositionally biased region" description="Gly residues" evidence="1">
    <location>
        <begin position="184"/>
        <end position="197"/>
    </location>
</feature>
<keyword evidence="2" id="KW-1133">Transmembrane helix</keyword>
<organism evidence="3">
    <name type="scientific">Cupriavidus necator</name>
    <name type="common">Alcaligenes eutrophus</name>
    <name type="synonym">Ralstonia eutropha</name>
    <dbReference type="NCBI Taxonomy" id="106590"/>
    <lineage>
        <taxon>Bacteria</taxon>
        <taxon>Pseudomonadati</taxon>
        <taxon>Pseudomonadota</taxon>
        <taxon>Betaproteobacteria</taxon>
        <taxon>Burkholderiales</taxon>
        <taxon>Burkholderiaceae</taxon>
        <taxon>Cupriavidus</taxon>
    </lineage>
</organism>
<dbReference type="InterPro" id="IPR001036">
    <property type="entry name" value="Acrflvin-R"/>
</dbReference>
<proteinExistence type="predicted"/>
<dbReference type="AlphaFoldDB" id="A0A1K0IGN3"/>
<dbReference type="Gene3D" id="1.20.1640.10">
    <property type="entry name" value="Multidrug efflux transporter AcrB transmembrane domain"/>
    <property type="match status" value="1"/>
</dbReference>
<dbReference type="Pfam" id="PF00873">
    <property type="entry name" value="ACR_tran"/>
    <property type="match status" value="1"/>
</dbReference>
<dbReference type="GO" id="GO:0005886">
    <property type="term" value="C:plasma membrane"/>
    <property type="evidence" value="ECO:0007669"/>
    <property type="project" value="TreeGrafter"/>
</dbReference>
<gene>
    <name evidence="3" type="ORF">CNECB9_320047</name>
</gene>
<dbReference type="PANTHER" id="PTHR32063">
    <property type="match status" value="1"/>
</dbReference>
<dbReference type="EMBL" id="FMSH01000246">
    <property type="protein sequence ID" value="SCU76529.1"/>
    <property type="molecule type" value="Genomic_DNA"/>
</dbReference>
<dbReference type="GO" id="GO:0042910">
    <property type="term" value="F:xenobiotic transmembrane transporter activity"/>
    <property type="evidence" value="ECO:0007669"/>
    <property type="project" value="TreeGrafter"/>
</dbReference>
<sequence>MDGADGRQPLSREAALVEAARVRLRPILMTTLAMIFGMVPLAFSLGEGAEQRAPMGQTVIGGIITSSILTLVVVPVIYTYLDDFGAWLAGCGKARRPASPQRTRSPRLAGKRHRIGRHRRRPVRNEPGGVCKVKIKSLIRLSGRGTARPAHRPTAVGIGKEWQDGSRKSPIQHDRTANPPVGRAGPGNPGPAGGGQAGAVRPGRVRLAGVRRHGDSAARRAEHAGAARGSPHPAGPGRAQA</sequence>
<dbReference type="SUPFAM" id="SSF82866">
    <property type="entry name" value="Multidrug efflux transporter AcrB transmembrane domain"/>
    <property type="match status" value="1"/>
</dbReference>
<feature type="region of interest" description="Disordered" evidence="1">
    <location>
        <begin position="93"/>
        <end position="129"/>
    </location>
</feature>
<evidence type="ECO:0000256" key="2">
    <source>
        <dbReference type="SAM" id="Phobius"/>
    </source>
</evidence>
<keyword evidence="2" id="KW-0472">Membrane</keyword>
<name>A0A1K0IGN3_CUPNE</name>
<dbReference type="PANTHER" id="PTHR32063:SF0">
    <property type="entry name" value="SWARMING MOTILITY PROTEIN SWRC"/>
    <property type="match status" value="1"/>
</dbReference>
<feature type="compositionally biased region" description="Basic residues" evidence="1">
    <location>
        <begin position="109"/>
        <end position="122"/>
    </location>
</feature>
<evidence type="ECO:0008006" key="4">
    <source>
        <dbReference type="Google" id="ProtNLM"/>
    </source>
</evidence>
<reference evidence="3" key="1">
    <citation type="submission" date="2016-09" db="EMBL/GenBank/DDBJ databases">
        <authorList>
            <person name="Capua I."/>
            <person name="De Benedictis P."/>
            <person name="Joannis T."/>
            <person name="Lombin L.H."/>
            <person name="Cattoli G."/>
        </authorList>
    </citation>
    <scope>NUCLEOTIDE SEQUENCE</scope>
    <source>
        <strain evidence="3">B9</strain>
    </source>
</reference>
<feature type="region of interest" description="Disordered" evidence="1">
    <location>
        <begin position="142"/>
        <end position="241"/>
    </location>
</feature>
<evidence type="ECO:0000256" key="1">
    <source>
        <dbReference type="SAM" id="MobiDB-lite"/>
    </source>
</evidence>